<dbReference type="EMBL" id="CM055098">
    <property type="protein sequence ID" value="KAJ7549288.1"/>
    <property type="molecule type" value="Genomic_DNA"/>
</dbReference>
<gene>
    <name evidence="1" type="ORF">O6H91_07G047800</name>
</gene>
<dbReference type="Proteomes" id="UP001162992">
    <property type="component" value="Chromosome 7"/>
</dbReference>
<organism evidence="1 2">
    <name type="scientific">Diphasiastrum complanatum</name>
    <name type="common">Issler's clubmoss</name>
    <name type="synonym">Lycopodium complanatum</name>
    <dbReference type="NCBI Taxonomy" id="34168"/>
    <lineage>
        <taxon>Eukaryota</taxon>
        <taxon>Viridiplantae</taxon>
        <taxon>Streptophyta</taxon>
        <taxon>Embryophyta</taxon>
        <taxon>Tracheophyta</taxon>
        <taxon>Lycopodiopsida</taxon>
        <taxon>Lycopodiales</taxon>
        <taxon>Lycopodiaceae</taxon>
        <taxon>Lycopodioideae</taxon>
        <taxon>Diphasiastrum</taxon>
    </lineage>
</organism>
<protein>
    <submittedName>
        <fullName evidence="1">Uncharacterized protein</fullName>
    </submittedName>
</protein>
<sequence length="101" mass="11138">MVVLIPSLWITLKVLWMLIFSKNNVQFEHRVDMSQDQSHIVSSHAQSNSGQQMIAIAMDASRSDSLAGKEVAAVIMPGDQIPSQVAIEMKMTSCAYKIMDG</sequence>
<name>A0ACC2D4X4_DIPCM</name>
<proteinExistence type="predicted"/>
<evidence type="ECO:0000313" key="1">
    <source>
        <dbReference type="EMBL" id="KAJ7549288.1"/>
    </source>
</evidence>
<reference evidence="2" key="1">
    <citation type="journal article" date="2024" name="Proc. Natl. Acad. Sci. U.S.A.">
        <title>Extraordinary preservation of gene collinearity over three hundred million years revealed in homosporous lycophytes.</title>
        <authorList>
            <person name="Li C."/>
            <person name="Wickell D."/>
            <person name="Kuo L.Y."/>
            <person name="Chen X."/>
            <person name="Nie B."/>
            <person name="Liao X."/>
            <person name="Peng D."/>
            <person name="Ji J."/>
            <person name="Jenkins J."/>
            <person name="Williams M."/>
            <person name="Shu S."/>
            <person name="Plott C."/>
            <person name="Barry K."/>
            <person name="Rajasekar S."/>
            <person name="Grimwood J."/>
            <person name="Han X."/>
            <person name="Sun S."/>
            <person name="Hou Z."/>
            <person name="He W."/>
            <person name="Dai G."/>
            <person name="Sun C."/>
            <person name="Schmutz J."/>
            <person name="Leebens-Mack J.H."/>
            <person name="Li F.W."/>
            <person name="Wang L."/>
        </authorList>
    </citation>
    <scope>NUCLEOTIDE SEQUENCE [LARGE SCALE GENOMIC DNA]</scope>
    <source>
        <strain evidence="2">cv. PW_Plant_1</strain>
    </source>
</reference>
<evidence type="ECO:0000313" key="2">
    <source>
        <dbReference type="Proteomes" id="UP001162992"/>
    </source>
</evidence>
<accession>A0ACC2D4X4</accession>
<keyword evidence="2" id="KW-1185">Reference proteome</keyword>
<comment type="caution">
    <text evidence="1">The sequence shown here is derived from an EMBL/GenBank/DDBJ whole genome shotgun (WGS) entry which is preliminary data.</text>
</comment>